<dbReference type="AlphaFoldDB" id="A0AB39UC30"/>
<dbReference type="Pfam" id="PF18495">
    <property type="entry name" value="VbhA"/>
    <property type="match status" value="1"/>
</dbReference>
<dbReference type="RefSeq" id="WP_369343120.1">
    <property type="nucleotide sequence ID" value="NZ_CP129675.1"/>
</dbReference>
<evidence type="ECO:0000313" key="2">
    <source>
        <dbReference type="EMBL" id="XDS46509.1"/>
    </source>
</evidence>
<proteinExistence type="predicted"/>
<dbReference type="InterPro" id="IPR043038">
    <property type="entry name" value="VbhA_sf"/>
</dbReference>
<protein>
    <submittedName>
        <fullName evidence="2">Antitoxin VbhA family protein</fullName>
    </submittedName>
</protein>
<dbReference type="InterPro" id="IPR041535">
    <property type="entry name" value="VbhA"/>
</dbReference>
<evidence type="ECO:0000259" key="1">
    <source>
        <dbReference type="Pfam" id="PF18495"/>
    </source>
</evidence>
<sequence>MDERERRRRSIQDGLHSAYLEGGRVSQAFLDDAREFEALRIDEEEMRRRIRARYQVER</sequence>
<accession>A0AB39UC30</accession>
<dbReference type="InterPro" id="IPR033788">
    <property type="entry name" value="VbhA-like"/>
</dbReference>
<dbReference type="Gene3D" id="1.10.8.1050">
    <property type="entry name" value="Antitoxin VbhA-like"/>
    <property type="match status" value="1"/>
</dbReference>
<name>A0AB39UC30_9BIFI</name>
<gene>
    <name evidence="2" type="ORF">QN217_10380</name>
</gene>
<organism evidence="2">
    <name type="scientific">Bifidobacterium fermentum</name>
    <dbReference type="NCBI Taxonomy" id="3059035"/>
    <lineage>
        <taxon>Bacteria</taxon>
        <taxon>Bacillati</taxon>
        <taxon>Actinomycetota</taxon>
        <taxon>Actinomycetes</taxon>
        <taxon>Bifidobacteriales</taxon>
        <taxon>Bifidobacteriaceae</taxon>
        <taxon>Bifidobacterium</taxon>
    </lineage>
</organism>
<reference evidence="2" key="1">
    <citation type="submission" date="2023-07" db="EMBL/GenBank/DDBJ databases">
        <title>Bifidobacterium aquikefiriaerophilum sp. nov. and Bifidobacterium eccum sp. nov., isolated from water kefir.</title>
        <authorList>
            <person name="Breselge S."/>
            <person name="Bellassi P."/>
            <person name="Barcenilla C."/>
            <person name="Alvarez-Ordonez A."/>
            <person name="Morelli L."/>
            <person name="Cotter P.D."/>
        </authorList>
    </citation>
    <scope>NUCLEOTIDE SEQUENCE</scope>
    <source>
        <strain evidence="2">WK048_4_13</strain>
    </source>
</reference>
<feature type="domain" description="Antitoxin VbhA" evidence="1">
    <location>
        <begin position="7"/>
        <end position="53"/>
    </location>
</feature>
<dbReference type="CDD" id="cd11586">
    <property type="entry name" value="VbhA_like"/>
    <property type="match status" value="1"/>
</dbReference>
<dbReference type="EMBL" id="CP129675">
    <property type="protein sequence ID" value="XDS46509.1"/>
    <property type="molecule type" value="Genomic_DNA"/>
</dbReference>